<proteinExistence type="predicted"/>
<protein>
    <recommendedName>
        <fullName evidence="5">Late embryogenesis abundant protein LEA-2 subgroup domain-containing protein</fullName>
    </recommendedName>
</protein>
<keyword evidence="4" id="KW-1185">Reference proteome</keyword>
<comment type="caution">
    <text evidence="3">The sequence shown here is derived from an EMBL/GenBank/DDBJ whole genome shotgun (WGS) entry which is preliminary data.</text>
</comment>
<feature type="transmembrane region" description="Helical" evidence="2">
    <location>
        <begin position="139"/>
        <end position="165"/>
    </location>
</feature>
<accession>A0A4D9CMM8</accession>
<keyword evidence="2" id="KW-0472">Membrane</keyword>
<dbReference type="Proteomes" id="UP000355283">
    <property type="component" value="Unassembled WGS sequence"/>
</dbReference>
<keyword evidence="2" id="KW-1133">Transmembrane helix</keyword>
<keyword evidence="2" id="KW-0812">Transmembrane</keyword>
<name>A0A4D9CMM8_9STRA</name>
<dbReference type="SUPFAM" id="SSF117070">
    <property type="entry name" value="LEA14-like"/>
    <property type="match status" value="1"/>
</dbReference>
<feature type="transmembrane region" description="Helical" evidence="2">
    <location>
        <begin position="41"/>
        <end position="64"/>
    </location>
</feature>
<dbReference type="AlphaFoldDB" id="A0A4D9CMM8"/>
<evidence type="ECO:0000256" key="1">
    <source>
        <dbReference type="SAM" id="MobiDB-lite"/>
    </source>
</evidence>
<evidence type="ECO:0000256" key="2">
    <source>
        <dbReference type="SAM" id="Phobius"/>
    </source>
</evidence>
<gene>
    <name evidence="3" type="ORF">NSK_008574</name>
</gene>
<organism evidence="3 4">
    <name type="scientific">Nannochloropsis salina CCMP1776</name>
    <dbReference type="NCBI Taxonomy" id="1027361"/>
    <lineage>
        <taxon>Eukaryota</taxon>
        <taxon>Sar</taxon>
        <taxon>Stramenopiles</taxon>
        <taxon>Ochrophyta</taxon>
        <taxon>Eustigmatophyceae</taxon>
        <taxon>Eustigmatales</taxon>
        <taxon>Monodopsidaceae</taxon>
        <taxon>Microchloropsis</taxon>
        <taxon>Microchloropsis salina</taxon>
    </lineage>
</organism>
<feature type="transmembrane region" description="Helical" evidence="2">
    <location>
        <begin position="244"/>
        <end position="266"/>
    </location>
</feature>
<evidence type="ECO:0008006" key="5">
    <source>
        <dbReference type="Google" id="ProtNLM"/>
    </source>
</evidence>
<feature type="region of interest" description="Disordered" evidence="1">
    <location>
        <begin position="1"/>
        <end position="33"/>
    </location>
</feature>
<evidence type="ECO:0000313" key="3">
    <source>
        <dbReference type="EMBL" id="TFJ80016.1"/>
    </source>
</evidence>
<feature type="region of interest" description="Disordered" evidence="1">
    <location>
        <begin position="190"/>
        <end position="223"/>
    </location>
</feature>
<dbReference type="EMBL" id="SDOX01000183">
    <property type="protein sequence ID" value="TFJ80016.1"/>
    <property type="molecule type" value="Genomic_DNA"/>
</dbReference>
<evidence type="ECO:0000313" key="4">
    <source>
        <dbReference type="Proteomes" id="UP000355283"/>
    </source>
</evidence>
<sequence>MAAAAAPTHPAIFARPASSPKSTSSARERWRRRRSQARCRSTIPCQFFGGLPCNLFSALVVLALSLQYHAVRAESCANFQDCFTCSNSSISCHWCGKDNKCHAIGSPYGCLTGVNCYGSEACVRSEPEAKPHPAPSGSVLVGLGMFLLTSLFCTSACFFVANEYVKHATVVRMEKDPNYQELLDFDEEEEGLAGRSRSGPSKGGGEGVLGERRPQGSGGEDVWDPVPRIRVEERSRFLVVCSQLIRAALVLTLAWLVLVAVAVFLYTPQVPDVNVCNTALDWGSLFTGLERLKLEADYQLLLSVYNPNRLDVAISSGQGVFKHDHEAIGQVEVAPFLIKGGAITDVLVTLVFTPSVWKSLQLDLAFQTGSLMLMVDMNVAGRVIWNGRRLFPFTYGLQNYFIHVGKETTGGPRHLCNCSAW</sequence>
<reference evidence="3 4" key="1">
    <citation type="submission" date="2019-01" db="EMBL/GenBank/DDBJ databases">
        <title>Nuclear Genome Assembly of the Microalgal Biofuel strain Nannochloropsis salina CCMP1776.</title>
        <authorList>
            <person name="Hovde B."/>
        </authorList>
    </citation>
    <scope>NUCLEOTIDE SEQUENCE [LARGE SCALE GENOMIC DNA]</scope>
    <source>
        <strain evidence="3 4">CCMP1776</strain>
    </source>
</reference>
<dbReference type="OrthoDB" id="46152at2759"/>